<dbReference type="AlphaFoldDB" id="A0A8R7QRI4"/>
<evidence type="ECO:0000313" key="1">
    <source>
        <dbReference type="EnsemblPlants" id="TuG1812G0600001689.01.T01"/>
    </source>
</evidence>
<sequence>MMALLNGCFFRKTFNWRGSIRRECVASSKRNIWWDMRHIWWDTTRNQMHLFWLWILACSCLNLTRCSSELFLKAQVAGVPRSTIHTEISLLQVRVLAGDGLFWTCEHIRSANNVLCWLNRYPDFNRSCYDTVLTWLPLKLTLCVVVICGCKCFWV</sequence>
<organism evidence="1 2">
    <name type="scientific">Triticum urartu</name>
    <name type="common">Red wild einkorn</name>
    <name type="synonym">Crithodium urartu</name>
    <dbReference type="NCBI Taxonomy" id="4572"/>
    <lineage>
        <taxon>Eukaryota</taxon>
        <taxon>Viridiplantae</taxon>
        <taxon>Streptophyta</taxon>
        <taxon>Embryophyta</taxon>
        <taxon>Tracheophyta</taxon>
        <taxon>Spermatophyta</taxon>
        <taxon>Magnoliopsida</taxon>
        <taxon>Liliopsida</taxon>
        <taxon>Poales</taxon>
        <taxon>Poaceae</taxon>
        <taxon>BOP clade</taxon>
        <taxon>Pooideae</taxon>
        <taxon>Triticodae</taxon>
        <taxon>Triticeae</taxon>
        <taxon>Triticinae</taxon>
        <taxon>Triticum</taxon>
    </lineage>
</organism>
<reference evidence="1" key="2">
    <citation type="submission" date="2018-03" db="EMBL/GenBank/DDBJ databases">
        <title>The Triticum urartu genome reveals the dynamic nature of wheat genome evolution.</title>
        <authorList>
            <person name="Ling H."/>
            <person name="Ma B."/>
            <person name="Shi X."/>
            <person name="Liu H."/>
            <person name="Dong L."/>
            <person name="Sun H."/>
            <person name="Cao Y."/>
            <person name="Gao Q."/>
            <person name="Zheng S."/>
            <person name="Li Y."/>
            <person name="Yu Y."/>
            <person name="Du H."/>
            <person name="Qi M."/>
            <person name="Li Y."/>
            <person name="Yu H."/>
            <person name="Cui Y."/>
            <person name="Wang N."/>
            <person name="Chen C."/>
            <person name="Wu H."/>
            <person name="Zhao Y."/>
            <person name="Zhang J."/>
            <person name="Li Y."/>
            <person name="Zhou W."/>
            <person name="Zhang B."/>
            <person name="Hu W."/>
            <person name="Eijk M."/>
            <person name="Tang J."/>
            <person name="Witsenboer H."/>
            <person name="Zhao S."/>
            <person name="Li Z."/>
            <person name="Zhang A."/>
            <person name="Wang D."/>
            <person name="Liang C."/>
        </authorList>
    </citation>
    <scope>NUCLEOTIDE SEQUENCE [LARGE SCALE GENOMIC DNA]</scope>
    <source>
        <strain evidence="1">cv. G1812</strain>
    </source>
</reference>
<reference evidence="2" key="1">
    <citation type="journal article" date="2013" name="Nature">
        <title>Draft genome of the wheat A-genome progenitor Triticum urartu.</title>
        <authorList>
            <person name="Ling H.Q."/>
            <person name="Zhao S."/>
            <person name="Liu D."/>
            <person name="Wang J."/>
            <person name="Sun H."/>
            <person name="Zhang C."/>
            <person name="Fan H."/>
            <person name="Li D."/>
            <person name="Dong L."/>
            <person name="Tao Y."/>
            <person name="Gao C."/>
            <person name="Wu H."/>
            <person name="Li Y."/>
            <person name="Cui Y."/>
            <person name="Guo X."/>
            <person name="Zheng S."/>
            <person name="Wang B."/>
            <person name="Yu K."/>
            <person name="Liang Q."/>
            <person name="Yang W."/>
            <person name="Lou X."/>
            <person name="Chen J."/>
            <person name="Feng M."/>
            <person name="Jian J."/>
            <person name="Zhang X."/>
            <person name="Luo G."/>
            <person name="Jiang Y."/>
            <person name="Liu J."/>
            <person name="Wang Z."/>
            <person name="Sha Y."/>
            <person name="Zhang B."/>
            <person name="Wu H."/>
            <person name="Tang D."/>
            <person name="Shen Q."/>
            <person name="Xue P."/>
            <person name="Zou S."/>
            <person name="Wang X."/>
            <person name="Liu X."/>
            <person name="Wang F."/>
            <person name="Yang Y."/>
            <person name="An X."/>
            <person name="Dong Z."/>
            <person name="Zhang K."/>
            <person name="Zhang X."/>
            <person name="Luo M.C."/>
            <person name="Dvorak J."/>
            <person name="Tong Y."/>
            <person name="Wang J."/>
            <person name="Yang H."/>
            <person name="Li Z."/>
            <person name="Wang D."/>
            <person name="Zhang A."/>
            <person name="Wang J."/>
        </authorList>
    </citation>
    <scope>NUCLEOTIDE SEQUENCE</scope>
    <source>
        <strain evidence="2">cv. G1812</strain>
    </source>
</reference>
<dbReference type="Gramene" id="TuG1812G0600001689.01.T01">
    <property type="protein sequence ID" value="TuG1812G0600001689.01.T01"/>
    <property type="gene ID" value="TuG1812G0600001689.01"/>
</dbReference>
<name>A0A8R7QRI4_TRIUA</name>
<protein>
    <submittedName>
        <fullName evidence="1">Uncharacterized protein</fullName>
    </submittedName>
</protein>
<dbReference type="Proteomes" id="UP000015106">
    <property type="component" value="Chromosome 6"/>
</dbReference>
<proteinExistence type="predicted"/>
<keyword evidence="2" id="KW-1185">Reference proteome</keyword>
<accession>A0A8R7QRI4</accession>
<evidence type="ECO:0000313" key="2">
    <source>
        <dbReference type="Proteomes" id="UP000015106"/>
    </source>
</evidence>
<dbReference type="EnsemblPlants" id="TuG1812G0600001689.01.T01">
    <property type="protein sequence ID" value="TuG1812G0600001689.01.T01"/>
    <property type="gene ID" value="TuG1812G0600001689.01"/>
</dbReference>
<reference evidence="1" key="3">
    <citation type="submission" date="2022-06" db="UniProtKB">
        <authorList>
            <consortium name="EnsemblPlants"/>
        </authorList>
    </citation>
    <scope>IDENTIFICATION</scope>
</reference>